<feature type="transmembrane region" description="Helical" evidence="1">
    <location>
        <begin position="28"/>
        <end position="45"/>
    </location>
</feature>
<keyword evidence="1" id="KW-0472">Membrane</keyword>
<protein>
    <submittedName>
        <fullName evidence="2">Uncharacterized protein</fullName>
    </submittedName>
</protein>
<keyword evidence="1" id="KW-1133">Transmembrane helix</keyword>
<evidence type="ECO:0000313" key="3">
    <source>
        <dbReference type="Proteomes" id="UP000664056"/>
    </source>
</evidence>
<gene>
    <name evidence="2" type="ORF">J0J18_23145</name>
</gene>
<dbReference type="Proteomes" id="UP000664056">
    <property type="component" value="Unassembled WGS sequence"/>
</dbReference>
<dbReference type="AlphaFoldDB" id="A0AAW4HEL0"/>
<dbReference type="EMBL" id="JAFKOQ010000055">
    <property type="protein sequence ID" value="MBN8124607.1"/>
    <property type="molecule type" value="Genomic_DNA"/>
</dbReference>
<evidence type="ECO:0000313" key="2">
    <source>
        <dbReference type="EMBL" id="MBN8124607.1"/>
    </source>
</evidence>
<accession>A0AAW4HEL0</accession>
<sequence length="46" mass="4796">MMPFAIPFLIGAGGVGLGLGAYTATQKAVSWLVIAACVFLAFKFVF</sequence>
<organism evidence="2 3">
    <name type="scientific">Vibrio vulnificus</name>
    <dbReference type="NCBI Taxonomy" id="672"/>
    <lineage>
        <taxon>Bacteria</taxon>
        <taxon>Pseudomonadati</taxon>
        <taxon>Pseudomonadota</taxon>
        <taxon>Gammaproteobacteria</taxon>
        <taxon>Vibrionales</taxon>
        <taxon>Vibrionaceae</taxon>
        <taxon>Vibrio</taxon>
    </lineage>
</organism>
<evidence type="ECO:0000256" key="1">
    <source>
        <dbReference type="SAM" id="Phobius"/>
    </source>
</evidence>
<name>A0AAW4HEL0_VIBVL</name>
<proteinExistence type="predicted"/>
<reference evidence="2" key="1">
    <citation type="submission" date="2021-03" db="EMBL/GenBank/DDBJ databases">
        <title>Study of the foodborne Vibrio vulnificus isolates from China.</title>
        <authorList>
            <person name="Zheng Z."/>
            <person name="Ye L."/>
        </authorList>
    </citation>
    <scope>NUCLEOTIDE SEQUENCE</scope>
    <source>
        <strain evidence="2">Vv1582</strain>
    </source>
</reference>
<comment type="caution">
    <text evidence="2">The sequence shown here is derived from an EMBL/GenBank/DDBJ whole genome shotgun (WGS) entry which is preliminary data.</text>
</comment>
<keyword evidence="1" id="KW-0812">Transmembrane</keyword>